<protein>
    <recommendedName>
        <fullName evidence="5">Tetratricopeptide repeat protein</fullName>
    </recommendedName>
</protein>
<dbReference type="AlphaFoldDB" id="A0A927BCZ0"/>
<feature type="compositionally biased region" description="Pro residues" evidence="2">
    <location>
        <begin position="153"/>
        <end position="167"/>
    </location>
</feature>
<feature type="compositionally biased region" description="Basic and acidic residues" evidence="2">
    <location>
        <begin position="277"/>
        <end position="288"/>
    </location>
</feature>
<proteinExistence type="predicted"/>
<comment type="caution">
    <text evidence="3">The sequence shown here is derived from an EMBL/GenBank/DDBJ whole genome shotgun (WGS) entry which is preliminary data.</text>
</comment>
<feature type="compositionally biased region" description="Polar residues" evidence="2">
    <location>
        <begin position="255"/>
        <end position="269"/>
    </location>
</feature>
<evidence type="ECO:0000256" key="1">
    <source>
        <dbReference type="PROSITE-ProRule" id="PRU00339"/>
    </source>
</evidence>
<keyword evidence="4" id="KW-1185">Reference proteome</keyword>
<evidence type="ECO:0000256" key="2">
    <source>
        <dbReference type="SAM" id="MobiDB-lite"/>
    </source>
</evidence>
<accession>A0A927BCZ0</accession>
<dbReference type="Proteomes" id="UP000612233">
    <property type="component" value="Unassembled WGS sequence"/>
</dbReference>
<dbReference type="PROSITE" id="PS50005">
    <property type="entry name" value="TPR"/>
    <property type="match status" value="1"/>
</dbReference>
<feature type="repeat" description="TPR" evidence="1">
    <location>
        <begin position="98"/>
        <end position="131"/>
    </location>
</feature>
<name>A0A927BCZ0_9BACT</name>
<dbReference type="EMBL" id="JACXAD010000008">
    <property type="protein sequence ID" value="MBD2768000.1"/>
    <property type="molecule type" value="Genomic_DNA"/>
</dbReference>
<keyword evidence="1" id="KW-0802">TPR repeat</keyword>
<dbReference type="SUPFAM" id="SSF48452">
    <property type="entry name" value="TPR-like"/>
    <property type="match status" value="1"/>
</dbReference>
<evidence type="ECO:0008006" key="5">
    <source>
        <dbReference type="Google" id="ProtNLM"/>
    </source>
</evidence>
<feature type="compositionally biased region" description="Basic and acidic residues" evidence="2">
    <location>
        <begin position="171"/>
        <end position="191"/>
    </location>
</feature>
<dbReference type="InterPro" id="IPR019734">
    <property type="entry name" value="TPR_rpt"/>
</dbReference>
<organism evidence="3 4">
    <name type="scientific">Hymenobacter montanus</name>
    <dbReference type="NCBI Taxonomy" id="2771359"/>
    <lineage>
        <taxon>Bacteria</taxon>
        <taxon>Pseudomonadati</taxon>
        <taxon>Bacteroidota</taxon>
        <taxon>Cytophagia</taxon>
        <taxon>Cytophagales</taxon>
        <taxon>Hymenobacteraceae</taxon>
        <taxon>Hymenobacter</taxon>
    </lineage>
</organism>
<gene>
    <name evidence="3" type="ORF">IC235_08875</name>
</gene>
<feature type="region of interest" description="Disordered" evidence="2">
    <location>
        <begin position="149"/>
        <end position="295"/>
    </location>
</feature>
<evidence type="ECO:0000313" key="3">
    <source>
        <dbReference type="EMBL" id="MBD2768000.1"/>
    </source>
</evidence>
<dbReference type="InterPro" id="IPR011990">
    <property type="entry name" value="TPR-like_helical_dom_sf"/>
</dbReference>
<evidence type="ECO:0000313" key="4">
    <source>
        <dbReference type="Proteomes" id="UP000612233"/>
    </source>
</evidence>
<sequence>MKYAVLLVLLLSGPTWRLLTWVHARNAAVAAGTAAYQRGEAARAANAFEQALAAKRQRTPDPRLLLNLAHAQVLTGQMASAHATYGRLLTGCPATLSSVARQQLAVRAAQQGEIAQALALLRQALLLDPTNSGARYNYEVLSEYLAHRSGGPKIPPPPGPGQPPPAAPKNGAEEKQPAEKPGADRKGEINEPKPGSVPRKSPASPQPAAPDQPGSRAPTGGSGNDAGKRAPGAGTPQPVASGKLPGTERGLDPGSATTPPQANRGSNRPGTEAATASDERLQTQRERLQAMNLSPAQARQLLEALRAQEQQYLQQLTRPATRKPDPSKPTW</sequence>
<reference evidence="3" key="1">
    <citation type="submission" date="2020-09" db="EMBL/GenBank/DDBJ databases">
        <authorList>
            <person name="Kim M.K."/>
        </authorList>
    </citation>
    <scope>NUCLEOTIDE SEQUENCE</scope>
    <source>
        <strain evidence="3">BT664</strain>
    </source>
</reference>
<dbReference type="Gene3D" id="1.25.40.10">
    <property type="entry name" value="Tetratricopeptide repeat domain"/>
    <property type="match status" value="1"/>
</dbReference>
<dbReference type="RefSeq" id="WP_191004819.1">
    <property type="nucleotide sequence ID" value="NZ_JACXAD010000008.1"/>
</dbReference>